<organism evidence="2">
    <name type="scientific">Arundo donax</name>
    <name type="common">Giant reed</name>
    <name type="synonym">Donax arundinaceus</name>
    <dbReference type="NCBI Taxonomy" id="35708"/>
    <lineage>
        <taxon>Eukaryota</taxon>
        <taxon>Viridiplantae</taxon>
        <taxon>Streptophyta</taxon>
        <taxon>Embryophyta</taxon>
        <taxon>Tracheophyta</taxon>
        <taxon>Spermatophyta</taxon>
        <taxon>Magnoliopsida</taxon>
        <taxon>Liliopsida</taxon>
        <taxon>Poales</taxon>
        <taxon>Poaceae</taxon>
        <taxon>PACMAD clade</taxon>
        <taxon>Arundinoideae</taxon>
        <taxon>Arundineae</taxon>
        <taxon>Arundo</taxon>
    </lineage>
</organism>
<protein>
    <submittedName>
        <fullName evidence="2">Uncharacterized protein</fullName>
    </submittedName>
</protein>
<feature type="region of interest" description="Disordered" evidence="1">
    <location>
        <begin position="1"/>
        <end position="21"/>
    </location>
</feature>
<reference evidence="2" key="1">
    <citation type="submission" date="2014-09" db="EMBL/GenBank/DDBJ databases">
        <authorList>
            <person name="Magalhaes I.L.F."/>
            <person name="Oliveira U."/>
            <person name="Santos F.R."/>
            <person name="Vidigal T.H.D.A."/>
            <person name="Brescovit A.D."/>
            <person name="Santos A.J."/>
        </authorList>
    </citation>
    <scope>NUCLEOTIDE SEQUENCE</scope>
    <source>
        <tissue evidence="2">Shoot tissue taken approximately 20 cm above the soil surface</tissue>
    </source>
</reference>
<evidence type="ECO:0000256" key="1">
    <source>
        <dbReference type="SAM" id="MobiDB-lite"/>
    </source>
</evidence>
<dbReference type="AlphaFoldDB" id="A0A0A9G7I4"/>
<accession>A0A0A9G7I4</accession>
<feature type="compositionally biased region" description="Gly residues" evidence="1">
    <location>
        <begin position="11"/>
        <end position="21"/>
    </location>
</feature>
<name>A0A0A9G7I4_ARUDO</name>
<dbReference type="EMBL" id="GBRH01176861">
    <property type="protein sequence ID" value="JAE21035.1"/>
    <property type="molecule type" value="Transcribed_RNA"/>
</dbReference>
<reference evidence="2" key="2">
    <citation type="journal article" date="2015" name="Data Brief">
        <title>Shoot transcriptome of the giant reed, Arundo donax.</title>
        <authorList>
            <person name="Barrero R.A."/>
            <person name="Guerrero F.D."/>
            <person name="Moolhuijzen P."/>
            <person name="Goolsby J.A."/>
            <person name="Tidwell J."/>
            <person name="Bellgard S.E."/>
            <person name="Bellgard M.I."/>
        </authorList>
    </citation>
    <scope>NUCLEOTIDE SEQUENCE</scope>
    <source>
        <tissue evidence="2">Shoot tissue taken approximately 20 cm above the soil surface</tissue>
    </source>
</reference>
<sequence>MEHTVGQERTSGGGEPGQGGG</sequence>
<proteinExistence type="predicted"/>
<evidence type="ECO:0000313" key="2">
    <source>
        <dbReference type="EMBL" id="JAE21035.1"/>
    </source>
</evidence>